<protein>
    <submittedName>
        <fullName evidence="2">Uncharacterized protein</fullName>
    </submittedName>
</protein>
<evidence type="ECO:0000256" key="1">
    <source>
        <dbReference type="SAM" id="Phobius"/>
    </source>
</evidence>
<keyword evidence="1" id="KW-1133">Transmembrane helix</keyword>
<keyword evidence="3" id="KW-1185">Reference proteome</keyword>
<keyword evidence="1" id="KW-0812">Transmembrane</keyword>
<evidence type="ECO:0000313" key="3">
    <source>
        <dbReference type="Proteomes" id="UP000245207"/>
    </source>
</evidence>
<evidence type="ECO:0000313" key="2">
    <source>
        <dbReference type="EMBL" id="PWA49042.1"/>
    </source>
</evidence>
<sequence>MASVSSKMKMLGTAAGRATRNKWFNWPLKESVKETDAGVYNEEHNLARVDWDRIILFPGKWYLPPVTVKPKFEFWKYECLKSEREVLTEPKVSSIFRARNLFYVGAGVLVIAGIVYYVRRQQRKRFEAKVADAAAESVRGALDQAFQSAAAQAFPGAITQALQNSSVQDAFLQALQSPAVHDAIGQALQNAAEGAAVQALQNAAGGAAVEDAFGHGLQNDAAQVNVDIHGALIRALQDDVVKDAIGLAARDAIAPVHTSNLTTKEVLKAQLDGNGVKEMDLGTLQNALGLQLHLPKLQDRELKLEDIVTSSVKELVGYGIPKASFILLRYFVLRPCSEDEECSLVFAGSA</sequence>
<dbReference type="AlphaFoldDB" id="A0A2U1LJ70"/>
<keyword evidence="1" id="KW-0472">Membrane</keyword>
<dbReference type="Proteomes" id="UP000245207">
    <property type="component" value="Unassembled WGS sequence"/>
</dbReference>
<name>A0A2U1LJ70_ARTAN</name>
<accession>A0A2U1LJ70</accession>
<feature type="transmembrane region" description="Helical" evidence="1">
    <location>
        <begin position="101"/>
        <end position="118"/>
    </location>
</feature>
<dbReference type="EMBL" id="PKPP01009107">
    <property type="protein sequence ID" value="PWA49042.1"/>
    <property type="molecule type" value="Genomic_DNA"/>
</dbReference>
<comment type="caution">
    <text evidence="2">The sequence shown here is derived from an EMBL/GenBank/DDBJ whole genome shotgun (WGS) entry which is preliminary data.</text>
</comment>
<proteinExistence type="predicted"/>
<organism evidence="2 3">
    <name type="scientific">Artemisia annua</name>
    <name type="common">Sweet wormwood</name>
    <dbReference type="NCBI Taxonomy" id="35608"/>
    <lineage>
        <taxon>Eukaryota</taxon>
        <taxon>Viridiplantae</taxon>
        <taxon>Streptophyta</taxon>
        <taxon>Embryophyta</taxon>
        <taxon>Tracheophyta</taxon>
        <taxon>Spermatophyta</taxon>
        <taxon>Magnoliopsida</taxon>
        <taxon>eudicotyledons</taxon>
        <taxon>Gunneridae</taxon>
        <taxon>Pentapetalae</taxon>
        <taxon>asterids</taxon>
        <taxon>campanulids</taxon>
        <taxon>Asterales</taxon>
        <taxon>Asteraceae</taxon>
        <taxon>Asteroideae</taxon>
        <taxon>Anthemideae</taxon>
        <taxon>Artemisiinae</taxon>
        <taxon>Artemisia</taxon>
    </lineage>
</organism>
<reference evidence="2 3" key="1">
    <citation type="journal article" date="2018" name="Mol. Plant">
        <title>The genome of Artemisia annua provides insight into the evolution of Asteraceae family and artemisinin biosynthesis.</title>
        <authorList>
            <person name="Shen Q."/>
            <person name="Zhang L."/>
            <person name="Liao Z."/>
            <person name="Wang S."/>
            <person name="Yan T."/>
            <person name="Shi P."/>
            <person name="Liu M."/>
            <person name="Fu X."/>
            <person name="Pan Q."/>
            <person name="Wang Y."/>
            <person name="Lv Z."/>
            <person name="Lu X."/>
            <person name="Zhang F."/>
            <person name="Jiang W."/>
            <person name="Ma Y."/>
            <person name="Chen M."/>
            <person name="Hao X."/>
            <person name="Li L."/>
            <person name="Tang Y."/>
            <person name="Lv G."/>
            <person name="Zhou Y."/>
            <person name="Sun X."/>
            <person name="Brodelius P.E."/>
            <person name="Rose J.K.C."/>
            <person name="Tang K."/>
        </authorList>
    </citation>
    <scope>NUCLEOTIDE SEQUENCE [LARGE SCALE GENOMIC DNA]</scope>
    <source>
        <strain evidence="3">cv. Huhao1</strain>
        <tissue evidence="2">Leaf</tissue>
    </source>
</reference>
<gene>
    <name evidence="2" type="ORF">CTI12_AA485840</name>
</gene>